<evidence type="ECO:0000256" key="1">
    <source>
        <dbReference type="ARBA" id="ARBA00004141"/>
    </source>
</evidence>
<evidence type="ECO:0000256" key="2">
    <source>
        <dbReference type="ARBA" id="ARBA00009045"/>
    </source>
</evidence>
<evidence type="ECO:0000256" key="4">
    <source>
        <dbReference type="ARBA" id="ARBA00022801"/>
    </source>
</evidence>
<keyword evidence="6 7" id="KW-0472">Membrane</keyword>
<dbReference type="InterPro" id="IPR035952">
    <property type="entry name" value="Rhomboid-like_sf"/>
</dbReference>
<comment type="subcellular location">
    <subcellularLocation>
        <location evidence="1">Membrane</location>
        <topology evidence="1">Multi-pass membrane protein</topology>
    </subcellularLocation>
</comment>
<evidence type="ECO:0000313" key="10">
    <source>
        <dbReference type="Proteomes" id="UP000822688"/>
    </source>
</evidence>
<sequence>MSFRSRDSTWYLEVACIYYHACDQKDTQPFVTDAGAMLAQLLIRRVSSKQTAISANVLLRCTSTSSKCCPCSPVKETTSRASRTTRELHTFVYKIQPRMGLPIRPLMKGYASSFAGNGFSHGKLLTFTATRSLWGQGSLQKTLIRQGRWRGIGVSRMILPKQDTVRGFSTSNDFGWSSQLPMWGLIIMNFAVFFLWQTQERHEMIRNWMVSVDSVLCGRLHTMLTYSISNNRLDHLVEDMLGLYFFGGEIARKYGGTYMLRVYLVGAIAGSVGHLAYCTLLVPWLEGAPYDDFNYSMTPYVLGASAPTNALVVLHVLLYPHHIILANYVLPVPGIVFGAYLVLADIYDMYEEGTRTTHAGAVAGALSGVRLWRRIKRARKRARKRG</sequence>
<keyword evidence="3 7" id="KW-0812">Transmembrane</keyword>
<dbReference type="InterPro" id="IPR050925">
    <property type="entry name" value="Rhomboid_protease_S54"/>
</dbReference>
<feature type="transmembrane region" description="Helical" evidence="7">
    <location>
        <begin position="262"/>
        <end position="285"/>
    </location>
</feature>
<dbReference type="GO" id="GO:0016020">
    <property type="term" value="C:membrane"/>
    <property type="evidence" value="ECO:0007669"/>
    <property type="project" value="UniProtKB-SubCell"/>
</dbReference>
<dbReference type="Pfam" id="PF01694">
    <property type="entry name" value="Rhomboid"/>
    <property type="match status" value="1"/>
</dbReference>
<protein>
    <recommendedName>
        <fullName evidence="8">Peptidase S54 rhomboid domain-containing protein</fullName>
    </recommendedName>
</protein>
<feature type="transmembrane region" description="Helical" evidence="7">
    <location>
        <begin position="356"/>
        <end position="373"/>
    </location>
</feature>
<organism evidence="9 10">
    <name type="scientific">Ceratodon purpureus</name>
    <name type="common">Fire moss</name>
    <name type="synonym">Dicranum purpureum</name>
    <dbReference type="NCBI Taxonomy" id="3225"/>
    <lineage>
        <taxon>Eukaryota</taxon>
        <taxon>Viridiplantae</taxon>
        <taxon>Streptophyta</taxon>
        <taxon>Embryophyta</taxon>
        <taxon>Bryophyta</taxon>
        <taxon>Bryophytina</taxon>
        <taxon>Bryopsida</taxon>
        <taxon>Dicranidae</taxon>
        <taxon>Pseudoditrichales</taxon>
        <taxon>Ditrichaceae</taxon>
        <taxon>Ceratodon</taxon>
    </lineage>
</organism>
<keyword evidence="4" id="KW-0378">Hydrolase</keyword>
<proteinExistence type="inferred from homology"/>
<comment type="caution">
    <text evidence="9">The sequence shown here is derived from an EMBL/GenBank/DDBJ whole genome shotgun (WGS) entry which is preliminary data.</text>
</comment>
<comment type="similarity">
    <text evidence="2">Belongs to the peptidase S54 family.</text>
</comment>
<dbReference type="PANTHER" id="PTHR43731:SF14">
    <property type="entry name" value="PRESENILIN-ASSOCIATED RHOMBOID-LIKE PROTEIN, MITOCHONDRIAL"/>
    <property type="match status" value="1"/>
</dbReference>
<keyword evidence="10" id="KW-1185">Reference proteome</keyword>
<dbReference type="Gene3D" id="1.20.1540.10">
    <property type="entry name" value="Rhomboid-like"/>
    <property type="match status" value="1"/>
</dbReference>
<dbReference type="Proteomes" id="UP000822688">
    <property type="component" value="Chromosome 5"/>
</dbReference>
<dbReference type="PANTHER" id="PTHR43731">
    <property type="entry name" value="RHOMBOID PROTEASE"/>
    <property type="match status" value="1"/>
</dbReference>
<evidence type="ECO:0000259" key="8">
    <source>
        <dbReference type="Pfam" id="PF01694"/>
    </source>
</evidence>
<reference evidence="9" key="1">
    <citation type="submission" date="2020-06" db="EMBL/GenBank/DDBJ databases">
        <title>WGS assembly of Ceratodon purpureus strain R40.</title>
        <authorList>
            <person name="Carey S.B."/>
            <person name="Jenkins J."/>
            <person name="Shu S."/>
            <person name="Lovell J.T."/>
            <person name="Sreedasyam A."/>
            <person name="Maumus F."/>
            <person name="Tiley G.P."/>
            <person name="Fernandez-Pozo N."/>
            <person name="Barry K."/>
            <person name="Chen C."/>
            <person name="Wang M."/>
            <person name="Lipzen A."/>
            <person name="Daum C."/>
            <person name="Saski C.A."/>
            <person name="Payton A.C."/>
            <person name="Mcbreen J.C."/>
            <person name="Conrad R.E."/>
            <person name="Kollar L.M."/>
            <person name="Olsson S."/>
            <person name="Huttunen S."/>
            <person name="Landis J.B."/>
            <person name="Wickett N.J."/>
            <person name="Johnson M.G."/>
            <person name="Rensing S.A."/>
            <person name="Grimwood J."/>
            <person name="Schmutz J."/>
            <person name="Mcdaniel S.F."/>
        </authorList>
    </citation>
    <scope>NUCLEOTIDE SEQUENCE</scope>
    <source>
        <strain evidence="9">R40</strain>
    </source>
</reference>
<feature type="domain" description="Peptidase S54 rhomboid" evidence="8">
    <location>
        <begin position="219"/>
        <end position="369"/>
    </location>
</feature>
<feature type="transmembrane region" description="Helical" evidence="7">
    <location>
        <begin position="180"/>
        <end position="196"/>
    </location>
</feature>
<evidence type="ECO:0000313" key="9">
    <source>
        <dbReference type="EMBL" id="KAG0577633.1"/>
    </source>
</evidence>
<evidence type="ECO:0000256" key="6">
    <source>
        <dbReference type="ARBA" id="ARBA00023136"/>
    </source>
</evidence>
<dbReference type="EMBL" id="CM026425">
    <property type="protein sequence ID" value="KAG0577633.1"/>
    <property type="molecule type" value="Genomic_DNA"/>
</dbReference>
<dbReference type="GO" id="GO:0004252">
    <property type="term" value="F:serine-type endopeptidase activity"/>
    <property type="evidence" value="ECO:0007669"/>
    <property type="project" value="InterPro"/>
</dbReference>
<evidence type="ECO:0000256" key="5">
    <source>
        <dbReference type="ARBA" id="ARBA00022989"/>
    </source>
</evidence>
<keyword evidence="5 7" id="KW-1133">Transmembrane helix</keyword>
<feature type="transmembrane region" description="Helical" evidence="7">
    <location>
        <begin position="297"/>
        <end position="318"/>
    </location>
</feature>
<dbReference type="InterPro" id="IPR022764">
    <property type="entry name" value="Peptidase_S54_rhomboid_dom"/>
</dbReference>
<accession>A0A8T0I5C7</accession>
<evidence type="ECO:0000256" key="3">
    <source>
        <dbReference type="ARBA" id="ARBA00022692"/>
    </source>
</evidence>
<dbReference type="SUPFAM" id="SSF144091">
    <property type="entry name" value="Rhomboid-like"/>
    <property type="match status" value="1"/>
</dbReference>
<feature type="transmembrane region" description="Helical" evidence="7">
    <location>
        <begin position="325"/>
        <end position="344"/>
    </location>
</feature>
<dbReference type="AlphaFoldDB" id="A0A8T0I5C7"/>
<evidence type="ECO:0000256" key="7">
    <source>
        <dbReference type="SAM" id="Phobius"/>
    </source>
</evidence>
<name>A0A8T0I5C7_CERPU</name>
<gene>
    <name evidence="9" type="ORF">KC19_5G168600</name>
</gene>